<keyword evidence="1" id="KW-0472">Membrane</keyword>
<reference evidence="3 4" key="1">
    <citation type="submission" date="2019-04" db="EMBL/GenBank/DDBJ databases">
        <title>Bacillus caeni sp. nov., a bacterium isolated from mangrove sediment.</title>
        <authorList>
            <person name="Huang H."/>
            <person name="Mo K."/>
            <person name="Hu Y."/>
        </authorList>
    </citation>
    <scope>NUCLEOTIDE SEQUENCE [LARGE SCALE GENOMIC DNA]</scope>
    <source>
        <strain evidence="3 4">HB172195</strain>
    </source>
</reference>
<dbReference type="Pfam" id="PF20971">
    <property type="entry name" value="MASE12"/>
    <property type="match status" value="1"/>
</dbReference>
<dbReference type="SUPFAM" id="SSF109604">
    <property type="entry name" value="HD-domain/PDEase-like"/>
    <property type="match status" value="1"/>
</dbReference>
<feature type="domain" description="HD-GYP" evidence="2">
    <location>
        <begin position="187"/>
        <end position="383"/>
    </location>
</feature>
<dbReference type="CDD" id="cd00077">
    <property type="entry name" value="HDc"/>
    <property type="match status" value="1"/>
</dbReference>
<comment type="caution">
    <text evidence="3">The sequence shown here is derived from an EMBL/GenBank/DDBJ whole genome shotgun (WGS) entry which is preliminary data.</text>
</comment>
<dbReference type="InterPro" id="IPR048436">
    <property type="entry name" value="MASE12"/>
</dbReference>
<name>A0A5R9FCI3_9BACL</name>
<dbReference type="SMART" id="SM00471">
    <property type="entry name" value="HDc"/>
    <property type="match status" value="1"/>
</dbReference>
<dbReference type="PROSITE" id="PS51832">
    <property type="entry name" value="HD_GYP"/>
    <property type="match status" value="1"/>
</dbReference>
<sequence>MQKRMMISTLLNEELRTTKLFLYFFYIVTLSYDLVFYLIIPYVEGQMGIPYKGGLGFWFYVLLSGLLFVALYLIKHNRVHQVKYVYFIAFTLMNIANELLIYYDSGLEYKTGNAVEIFLVLFSPIFVNYRFFWLVSLGTIVKYLLLGGILLEPIVIIPIGLTVIFALIAFVLLNRFKGYMSAIEQSYDQQLEGIVRGVVATLELKDPYTRGHSERVAGYSQILAKEMNGLSNDELKTYNYACLLHDVGKVHIPDQILMKPSRLTDEEFEVIKTHPVVGAQAVTGIEGLESCLDVIKYHHERWDGKGYPNGLSKTNIPLLARVTAIADAYDAMTSSRSYRSAMSHEEAYKRIVEGEGTQFDPNLVKVFKKVSNSFIDYSVDYHKNAKQIDYPNFGADIKELGEVK</sequence>
<evidence type="ECO:0000313" key="4">
    <source>
        <dbReference type="Proteomes" id="UP000308230"/>
    </source>
</evidence>
<organism evidence="3 4">
    <name type="scientific">Exobacillus caeni</name>
    <dbReference type="NCBI Taxonomy" id="2574798"/>
    <lineage>
        <taxon>Bacteria</taxon>
        <taxon>Bacillati</taxon>
        <taxon>Bacillota</taxon>
        <taxon>Bacilli</taxon>
        <taxon>Bacillales</taxon>
        <taxon>Guptibacillaceae</taxon>
        <taxon>Exobacillus</taxon>
    </lineage>
</organism>
<evidence type="ECO:0000259" key="2">
    <source>
        <dbReference type="PROSITE" id="PS51832"/>
    </source>
</evidence>
<protein>
    <submittedName>
        <fullName evidence="3">HD-GYP domain-containing protein</fullName>
    </submittedName>
</protein>
<evidence type="ECO:0000313" key="3">
    <source>
        <dbReference type="EMBL" id="TLS38264.1"/>
    </source>
</evidence>
<keyword evidence="1" id="KW-0812">Transmembrane</keyword>
<feature type="transmembrane region" description="Helical" evidence="1">
    <location>
        <begin position="115"/>
        <end position="132"/>
    </location>
</feature>
<dbReference type="EMBL" id="SWLG01000004">
    <property type="protein sequence ID" value="TLS38264.1"/>
    <property type="molecule type" value="Genomic_DNA"/>
</dbReference>
<keyword evidence="1" id="KW-1133">Transmembrane helix</keyword>
<feature type="transmembrane region" description="Helical" evidence="1">
    <location>
        <begin position="144"/>
        <end position="173"/>
    </location>
</feature>
<evidence type="ECO:0000256" key="1">
    <source>
        <dbReference type="SAM" id="Phobius"/>
    </source>
</evidence>
<feature type="transmembrane region" description="Helical" evidence="1">
    <location>
        <begin position="85"/>
        <end position="103"/>
    </location>
</feature>
<dbReference type="AlphaFoldDB" id="A0A5R9FCI3"/>
<dbReference type="PANTHER" id="PTHR43155:SF2">
    <property type="entry name" value="CYCLIC DI-GMP PHOSPHODIESTERASE PA4108"/>
    <property type="match status" value="1"/>
</dbReference>
<dbReference type="Gene3D" id="1.10.3210.10">
    <property type="entry name" value="Hypothetical protein af1432"/>
    <property type="match status" value="1"/>
</dbReference>
<dbReference type="InterPro" id="IPR037522">
    <property type="entry name" value="HD_GYP_dom"/>
</dbReference>
<dbReference type="Proteomes" id="UP000308230">
    <property type="component" value="Unassembled WGS sequence"/>
</dbReference>
<proteinExistence type="predicted"/>
<dbReference type="InterPro" id="IPR003607">
    <property type="entry name" value="HD/PDEase_dom"/>
</dbReference>
<feature type="transmembrane region" description="Helical" evidence="1">
    <location>
        <begin position="20"/>
        <end position="43"/>
    </location>
</feature>
<dbReference type="OrthoDB" id="9759601at2"/>
<dbReference type="PANTHER" id="PTHR43155">
    <property type="entry name" value="CYCLIC DI-GMP PHOSPHODIESTERASE PA4108-RELATED"/>
    <property type="match status" value="1"/>
</dbReference>
<feature type="transmembrane region" description="Helical" evidence="1">
    <location>
        <begin position="55"/>
        <end position="73"/>
    </location>
</feature>
<keyword evidence="4" id="KW-1185">Reference proteome</keyword>
<accession>A0A5R9FCI3</accession>
<dbReference type="RefSeq" id="WP_138124699.1">
    <property type="nucleotide sequence ID" value="NZ_SWLG01000004.1"/>
</dbReference>
<gene>
    <name evidence="3" type="ORF">FCL54_06960</name>
</gene>
<dbReference type="Pfam" id="PF13487">
    <property type="entry name" value="HD_5"/>
    <property type="match status" value="1"/>
</dbReference>